<proteinExistence type="inferred from homology"/>
<dbReference type="InterPro" id="IPR002052">
    <property type="entry name" value="DNA_methylase_N6_adenine_CS"/>
</dbReference>
<dbReference type="InterPro" id="IPR002941">
    <property type="entry name" value="DNA_methylase_N4/N6"/>
</dbReference>
<feature type="non-terminal residue" evidence="6">
    <location>
        <position position="446"/>
    </location>
</feature>
<keyword evidence="4" id="KW-0949">S-adenosyl-L-methionine</keyword>
<dbReference type="Proteomes" id="UP000217033">
    <property type="component" value="Unassembled WGS sequence"/>
</dbReference>
<dbReference type="PANTHER" id="PTHR13370:SF24">
    <property type="entry name" value="TYPE III RESTRICTION-MODIFICATION ENZYME STYLTI MOD SUBUNIT"/>
    <property type="match status" value="1"/>
</dbReference>
<feature type="domain" description="DNA methylase N-4/N-6" evidence="5">
    <location>
        <begin position="79"/>
        <end position="353"/>
    </location>
</feature>
<evidence type="ECO:0000256" key="3">
    <source>
        <dbReference type="ARBA" id="ARBA00022679"/>
    </source>
</evidence>
<name>A0ABX4H507_9BACT</name>
<dbReference type="SUPFAM" id="SSF53335">
    <property type="entry name" value="S-adenosyl-L-methionine-dependent methyltransferases"/>
    <property type="match status" value="1"/>
</dbReference>
<protein>
    <submittedName>
        <fullName evidence="6">Site-specific DNA-methyltransferase</fullName>
    </submittedName>
</protein>
<dbReference type="PRINTS" id="PR00506">
    <property type="entry name" value="D21N6MTFRASE"/>
</dbReference>
<evidence type="ECO:0000259" key="5">
    <source>
        <dbReference type="Pfam" id="PF01555"/>
    </source>
</evidence>
<evidence type="ECO:0000256" key="4">
    <source>
        <dbReference type="ARBA" id="ARBA00022691"/>
    </source>
</evidence>
<gene>
    <name evidence="6" type="ORF">CJF60_04585</name>
</gene>
<keyword evidence="2" id="KW-0489">Methyltransferase</keyword>
<dbReference type="EMBL" id="NQMN01000002">
    <property type="protein sequence ID" value="PAF54981.1"/>
    <property type="molecule type" value="Genomic_DNA"/>
</dbReference>
<dbReference type="Gene3D" id="3.40.50.150">
    <property type="entry name" value="Vaccinia Virus protein VP39"/>
    <property type="match status" value="1"/>
</dbReference>
<organism evidence="6 7">
    <name type="scientific">Mycoplasmopsis agassizii</name>
    <dbReference type="NCBI Taxonomy" id="33922"/>
    <lineage>
        <taxon>Bacteria</taxon>
        <taxon>Bacillati</taxon>
        <taxon>Mycoplasmatota</taxon>
        <taxon>Mycoplasmoidales</taxon>
        <taxon>Metamycoplasmataceae</taxon>
        <taxon>Mycoplasmopsis</taxon>
    </lineage>
</organism>
<keyword evidence="7" id="KW-1185">Reference proteome</keyword>
<reference evidence="6" key="1">
    <citation type="submission" date="2017-08" db="EMBL/GenBank/DDBJ databases">
        <authorList>
            <person name="Alvarez-Ponce D."/>
            <person name="Weitzman C.L."/>
            <person name="Tillett R.L."/>
            <person name="Sandmeier F.C."/>
            <person name="Tracy C.R."/>
        </authorList>
    </citation>
    <scope>NUCLEOTIDE SEQUENCE [LARGE SCALE GENOMIC DNA]</scope>
    <source>
        <strain evidence="6">PS6</strain>
    </source>
</reference>
<dbReference type="InterPro" id="IPR029063">
    <property type="entry name" value="SAM-dependent_MTases_sf"/>
</dbReference>
<dbReference type="PROSITE" id="PS00092">
    <property type="entry name" value="N6_MTASE"/>
    <property type="match status" value="1"/>
</dbReference>
<dbReference type="Pfam" id="PF01555">
    <property type="entry name" value="N6_N4_Mtase"/>
    <property type="match status" value="1"/>
</dbReference>
<keyword evidence="3" id="KW-0808">Transferase</keyword>
<evidence type="ECO:0000256" key="2">
    <source>
        <dbReference type="ARBA" id="ARBA00022603"/>
    </source>
</evidence>
<dbReference type="InterPro" id="IPR002295">
    <property type="entry name" value="N4/N6-MTase_EcoPI_Mod-like"/>
</dbReference>
<comment type="caution">
    <text evidence="6">The sequence shown here is derived from an EMBL/GenBank/DDBJ whole genome shotgun (WGS) entry which is preliminary data.</text>
</comment>
<evidence type="ECO:0000313" key="7">
    <source>
        <dbReference type="Proteomes" id="UP000217033"/>
    </source>
</evidence>
<sequence>MKNLKAEEQHLFEFQSTVIKGYPELKWTGKRPYTATQFYPAQLKERYGIHDENGWINKIFWGDNLQVMSHLLKEFRNKVDLIYIDPPFDSKADYKKKIELKGKKIYAENSVFEEKQYSDIWTNDEYLQFMYERLILLKELLSDTGSIYLHCDYHKSHHLRSLMDEVFGHSNFRNEIVWHYKTYQGQVSAYFPRKHDTILLYSKSSKYFFKLLKDSDPEKTIDFTRWNSYLNENNEITGANYPEQDSRFMAYYKRFVKENHRNPGHSDVILKIEGNTIDSVWEIKAIDPKNTIERLGYPTQKPEKLIERIIDASSKEGDLVFDCFMGSGTTQAVSLKKKRRFIGADINLGAIQTTSRRLINFLNNEIKTVGFEVYNVNNYDFFRNPIEAKELLIEALNIQKFNSTNIFDGELDGRNVKIMPVNRITTKADLGELVANLPYQAYEKIY</sequence>
<accession>A0ABX4H507</accession>
<evidence type="ECO:0000256" key="1">
    <source>
        <dbReference type="ARBA" id="ARBA00006594"/>
    </source>
</evidence>
<evidence type="ECO:0000313" key="6">
    <source>
        <dbReference type="EMBL" id="PAF54981.1"/>
    </source>
</evidence>
<dbReference type="PANTHER" id="PTHR13370">
    <property type="entry name" value="RNA METHYLASE-RELATED"/>
    <property type="match status" value="1"/>
</dbReference>
<comment type="similarity">
    <text evidence="1">Belongs to the N(4)/N(6)-methyltransferase family.</text>
</comment>